<accession>A0A7W9STS1</accession>
<protein>
    <submittedName>
        <fullName evidence="1">Uncharacterized protein</fullName>
    </submittedName>
</protein>
<dbReference type="EMBL" id="JACHGW010000004">
    <property type="protein sequence ID" value="MBB6052702.1"/>
    <property type="molecule type" value="Genomic_DNA"/>
</dbReference>
<reference evidence="1 2" key="1">
    <citation type="submission" date="2020-08" db="EMBL/GenBank/DDBJ databases">
        <title>Genomic Encyclopedia of Type Strains, Phase IV (KMG-IV): sequencing the most valuable type-strain genomes for metagenomic binning, comparative biology and taxonomic classification.</title>
        <authorList>
            <person name="Goeker M."/>
        </authorList>
    </citation>
    <scope>NUCLEOTIDE SEQUENCE [LARGE SCALE GENOMIC DNA]</scope>
    <source>
        <strain evidence="1 2">DSM 23562</strain>
    </source>
</reference>
<organism evidence="1 2">
    <name type="scientific">Armatimonas rosea</name>
    <dbReference type="NCBI Taxonomy" id="685828"/>
    <lineage>
        <taxon>Bacteria</taxon>
        <taxon>Bacillati</taxon>
        <taxon>Armatimonadota</taxon>
        <taxon>Armatimonadia</taxon>
        <taxon>Armatimonadales</taxon>
        <taxon>Armatimonadaceae</taxon>
        <taxon>Armatimonas</taxon>
    </lineage>
</organism>
<evidence type="ECO:0000313" key="1">
    <source>
        <dbReference type="EMBL" id="MBB6052702.1"/>
    </source>
</evidence>
<dbReference type="Proteomes" id="UP000520814">
    <property type="component" value="Unassembled WGS sequence"/>
</dbReference>
<evidence type="ECO:0000313" key="2">
    <source>
        <dbReference type="Proteomes" id="UP000520814"/>
    </source>
</evidence>
<comment type="caution">
    <text evidence="1">The sequence shown here is derived from an EMBL/GenBank/DDBJ whole genome shotgun (WGS) entry which is preliminary data.</text>
</comment>
<name>A0A7W9STS1_ARMRO</name>
<gene>
    <name evidence="1" type="ORF">HNQ39_004523</name>
</gene>
<proteinExistence type="predicted"/>
<keyword evidence="2" id="KW-1185">Reference proteome</keyword>
<dbReference type="AlphaFoldDB" id="A0A7W9STS1"/>
<sequence>MLSPTNLRIVPALCLSTKLTRVQKDKTGNLLPLPYSKCGVRNPTVPPLGKKEAAVLWVTYKGFA</sequence>